<accession>A0A0N5CR39</accession>
<dbReference type="STRING" id="103827.A0A0N5CR39"/>
<reference evidence="2 3" key="2">
    <citation type="submission" date="2018-11" db="EMBL/GenBank/DDBJ databases">
        <authorList>
            <consortium name="Pathogen Informatics"/>
        </authorList>
    </citation>
    <scope>NUCLEOTIDE SEQUENCE [LARGE SCALE GENOMIC DNA]</scope>
</reference>
<reference evidence="4" key="1">
    <citation type="submission" date="2017-02" db="UniProtKB">
        <authorList>
            <consortium name="WormBaseParasite"/>
        </authorList>
    </citation>
    <scope>IDENTIFICATION</scope>
</reference>
<protein>
    <submittedName>
        <fullName evidence="4">Cardiomyopathy-associated protein 5</fullName>
    </submittedName>
</protein>
<feature type="compositionally biased region" description="Polar residues" evidence="1">
    <location>
        <begin position="42"/>
        <end position="54"/>
    </location>
</feature>
<name>A0A0N5CR39_THECL</name>
<evidence type="ECO:0000313" key="3">
    <source>
        <dbReference type="Proteomes" id="UP000276776"/>
    </source>
</evidence>
<feature type="region of interest" description="Disordered" evidence="1">
    <location>
        <begin position="620"/>
        <end position="713"/>
    </location>
</feature>
<dbReference type="WBParaSite" id="TCLT_0000268901-mRNA-1">
    <property type="protein sequence ID" value="TCLT_0000268901-mRNA-1"/>
    <property type="gene ID" value="TCLT_0000268901"/>
</dbReference>
<keyword evidence="3" id="KW-1185">Reference proteome</keyword>
<dbReference type="OrthoDB" id="5843047at2759"/>
<gene>
    <name evidence="2" type="ORF">TCLT_LOCUS2690</name>
</gene>
<evidence type="ECO:0000313" key="2">
    <source>
        <dbReference type="EMBL" id="VDM98782.1"/>
    </source>
</evidence>
<feature type="compositionally biased region" description="Polar residues" evidence="1">
    <location>
        <begin position="8"/>
        <end position="31"/>
    </location>
</feature>
<feature type="region of interest" description="Disordered" evidence="1">
    <location>
        <begin position="375"/>
        <end position="431"/>
    </location>
</feature>
<sequence length="713" mass="81078">MSKDGKTKISQRTGRSTQSPIWSVTRRQLTELSPRRDDESGTTHSFSSRTVSTTERVQMIPMPVGAELPVDVLTPITKKEGVSNTTVQLEDSESVPVISGVTIDGVPLYTGINAAGKLAKSVVKTMITTTTTTYSFIEIDDDEGLRVESEEMTEPQESLESPLDYEIVNFDDLNVVEEHFKKKDSLYVVVGKKESQSKEVDSNECVNTVNIDLASNESEDLASIEKISSVEIEGLLEDDEPRRIRHDYEAYEGTVASTSRATEISQEPLEHYVNRCDKKPPLPKEEVLHEERISREISTVVAKFSGAYKKTSIDGQHTVYLDPKIDPKIQQEIQGERQRTIQSPGRLKSSYTVRFSGPFCIQSDEYSWYDRNISQESRPTKAKAGNRERRDQEQVEGPPFETEAREKQKGHVCSLHDTKNIGEPENKSGAFPEPFRIEKEYKPLSTKFTAETFNQEEPFIKYLSEEIQEGSSELTLITPELHTDSLREHVAMGDLSDRTKQVMPFIFEKPTVKDNTINIEVTSEHSRKKQQYMDYATSSRHKEFAASTSFAMQPREELTYSKKSEYHTEGFDELIADHNKFQTPKKLTKKKEKPLSRLELITKFEPIEQIDSNEMDEIPSISTRMGSEPCTEPKKTREDTVQEIKKDTTESDAEEKSKHDMKHFLTDQPEKQTASTSLAPNPDEEPIQHLTTMHYSDGSDEFVPIEEKRPSLD</sequence>
<feature type="compositionally biased region" description="Basic and acidic residues" evidence="1">
    <location>
        <begin position="631"/>
        <end position="670"/>
    </location>
</feature>
<dbReference type="Proteomes" id="UP000276776">
    <property type="component" value="Unassembled WGS sequence"/>
</dbReference>
<feature type="compositionally biased region" description="Basic and acidic residues" evidence="1">
    <location>
        <begin position="402"/>
        <end position="426"/>
    </location>
</feature>
<dbReference type="AlphaFoldDB" id="A0A0N5CR39"/>
<evidence type="ECO:0000256" key="1">
    <source>
        <dbReference type="SAM" id="MobiDB-lite"/>
    </source>
</evidence>
<proteinExistence type="predicted"/>
<feature type="region of interest" description="Disordered" evidence="1">
    <location>
        <begin position="1"/>
        <end position="54"/>
    </location>
</feature>
<organism evidence="4">
    <name type="scientific">Thelazia callipaeda</name>
    <name type="common">Oriental eyeworm</name>
    <name type="synonym">Parasitic nematode</name>
    <dbReference type="NCBI Taxonomy" id="103827"/>
    <lineage>
        <taxon>Eukaryota</taxon>
        <taxon>Metazoa</taxon>
        <taxon>Ecdysozoa</taxon>
        <taxon>Nematoda</taxon>
        <taxon>Chromadorea</taxon>
        <taxon>Rhabditida</taxon>
        <taxon>Spirurina</taxon>
        <taxon>Spiruromorpha</taxon>
        <taxon>Thelazioidea</taxon>
        <taxon>Thelaziidae</taxon>
        <taxon>Thelazia</taxon>
    </lineage>
</organism>
<evidence type="ECO:0000313" key="4">
    <source>
        <dbReference type="WBParaSite" id="TCLT_0000268901-mRNA-1"/>
    </source>
</evidence>
<dbReference type="EMBL" id="UYYF01000632">
    <property type="protein sequence ID" value="VDM98782.1"/>
    <property type="molecule type" value="Genomic_DNA"/>
</dbReference>